<evidence type="ECO:0000313" key="2">
    <source>
        <dbReference type="EMBL" id="SVC35510.1"/>
    </source>
</evidence>
<gene>
    <name evidence="2" type="ORF">METZ01_LOCUS288364</name>
</gene>
<feature type="transmembrane region" description="Helical" evidence="1">
    <location>
        <begin position="7"/>
        <end position="24"/>
    </location>
</feature>
<protein>
    <recommendedName>
        <fullName evidence="3">Intracellular proteinase inhibitor BsuPI domain-containing protein</fullName>
    </recommendedName>
</protein>
<dbReference type="AlphaFoldDB" id="A0A382LFW1"/>
<keyword evidence="1" id="KW-0472">Membrane</keyword>
<keyword evidence="1" id="KW-1133">Transmembrane helix</keyword>
<dbReference type="EMBL" id="UINC01086760">
    <property type="protein sequence ID" value="SVC35510.1"/>
    <property type="molecule type" value="Genomic_DNA"/>
</dbReference>
<keyword evidence="1" id="KW-0812">Transmembrane</keyword>
<accession>A0A382LFW1</accession>
<evidence type="ECO:0000256" key="1">
    <source>
        <dbReference type="SAM" id="Phobius"/>
    </source>
</evidence>
<reference evidence="2" key="1">
    <citation type="submission" date="2018-05" db="EMBL/GenBank/DDBJ databases">
        <authorList>
            <person name="Lanie J.A."/>
            <person name="Ng W.-L."/>
            <person name="Kazmierczak K.M."/>
            <person name="Andrzejewski T.M."/>
            <person name="Davidsen T.M."/>
            <person name="Wayne K.J."/>
            <person name="Tettelin H."/>
            <person name="Glass J.I."/>
            <person name="Rusch D."/>
            <person name="Podicherti R."/>
            <person name="Tsui H.-C.T."/>
            <person name="Winkler M.E."/>
        </authorList>
    </citation>
    <scope>NUCLEOTIDE SEQUENCE</scope>
</reference>
<evidence type="ECO:0008006" key="3">
    <source>
        <dbReference type="Google" id="ProtNLM"/>
    </source>
</evidence>
<proteinExistence type="predicted"/>
<name>A0A382LFW1_9ZZZZ</name>
<sequence>MNYYKKILNYLLSIGILVSINFSQDLSIDLTLLNTGEFTLNSWNNVAELWYVEVINNSSEPVDYKLKFQLYVLNQGWDLLVEGRTQVLSIENNGIPVKYLNLDNELNQNYLEEYNEQNPEFIANIKNVTGYFPAGAYKLKVSATEP</sequence>
<organism evidence="2">
    <name type="scientific">marine metagenome</name>
    <dbReference type="NCBI Taxonomy" id="408172"/>
    <lineage>
        <taxon>unclassified sequences</taxon>
        <taxon>metagenomes</taxon>
        <taxon>ecological metagenomes</taxon>
    </lineage>
</organism>
<feature type="non-terminal residue" evidence="2">
    <location>
        <position position="146"/>
    </location>
</feature>